<evidence type="ECO:0000259" key="1">
    <source>
        <dbReference type="PROSITE" id="PS50893"/>
    </source>
</evidence>
<dbReference type="SUPFAM" id="SSF52540">
    <property type="entry name" value="P-loop containing nucleoside triphosphate hydrolases"/>
    <property type="match status" value="1"/>
</dbReference>
<dbReference type="PANTHER" id="PTHR46743">
    <property type="entry name" value="TEICHOIC ACIDS EXPORT ATP-BINDING PROTEIN TAGH"/>
    <property type="match status" value="1"/>
</dbReference>
<evidence type="ECO:0000313" key="2">
    <source>
        <dbReference type="EMBL" id="PWQ98699.1"/>
    </source>
</evidence>
<organism evidence="2 3">
    <name type="scientific">Leucothrix arctica</name>
    <dbReference type="NCBI Taxonomy" id="1481894"/>
    <lineage>
        <taxon>Bacteria</taxon>
        <taxon>Pseudomonadati</taxon>
        <taxon>Pseudomonadota</taxon>
        <taxon>Gammaproteobacteria</taxon>
        <taxon>Thiotrichales</taxon>
        <taxon>Thiotrichaceae</taxon>
        <taxon>Leucothrix</taxon>
    </lineage>
</organism>
<dbReference type="EMBL" id="QGKL01000010">
    <property type="protein sequence ID" value="PWQ98699.1"/>
    <property type="molecule type" value="Genomic_DNA"/>
</dbReference>
<name>A0A317CK44_9GAMM</name>
<gene>
    <name evidence="2" type="ORF">DKT75_02495</name>
</gene>
<sequence>MKLEFLNVSKIHNRKRQTYDLNEVCTSFVEQKSVAILSVYERSSKSLLKLISGIEQPTRGSIIREGIFTSLIGDSSYFHREMSGEENIRFICKLYGQETNKVIHEIKEFAEIKKELKQKAKSYTPVLRRKIAISTSLLMKSDIYQLNGGLHHPQPKFNNKIQSKLMELTTQSTIVVTAGNPDILKKYASCSVVIDHEGRLQSFNDVQSGIEALKVLKKDS</sequence>
<dbReference type="Proteomes" id="UP000245506">
    <property type="component" value="Unassembled WGS sequence"/>
</dbReference>
<dbReference type="InterPro" id="IPR050683">
    <property type="entry name" value="Bact_Polysacc_Export_ATP-bd"/>
</dbReference>
<dbReference type="AlphaFoldDB" id="A0A317CK44"/>
<dbReference type="PROSITE" id="PS50893">
    <property type="entry name" value="ABC_TRANSPORTER_2"/>
    <property type="match status" value="1"/>
</dbReference>
<keyword evidence="3" id="KW-1185">Reference proteome</keyword>
<comment type="caution">
    <text evidence="2">The sequence shown here is derived from an EMBL/GenBank/DDBJ whole genome shotgun (WGS) entry which is preliminary data.</text>
</comment>
<evidence type="ECO:0000313" key="3">
    <source>
        <dbReference type="Proteomes" id="UP000245506"/>
    </source>
</evidence>
<dbReference type="OrthoDB" id="9778870at2"/>
<dbReference type="InterPro" id="IPR027417">
    <property type="entry name" value="P-loop_NTPase"/>
</dbReference>
<dbReference type="GO" id="GO:0005524">
    <property type="term" value="F:ATP binding"/>
    <property type="evidence" value="ECO:0007669"/>
    <property type="project" value="InterPro"/>
</dbReference>
<dbReference type="Gene3D" id="3.40.50.300">
    <property type="entry name" value="P-loop containing nucleotide triphosphate hydrolases"/>
    <property type="match status" value="1"/>
</dbReference>
<protein>
    <recommendedName>
        <fullName evidence="1">ABC transporter domain-containing protein</fullName>
    </recommendedName>
</protein>
<reference evidence="2 3" key="1">
    <citation type="submission" date="2018-05" db="EMBL/GenBank/DDBJ databases">
        <title>Leucothrix arctica sp. nov., isolated from Arctic seawater.</title>
        <authorList>
            <person name="Choi A."/>
            <person name="Baek K."/>
        </authorList>
    </citation>
    <scope>NUCLEOTIDE SEQUENCE [LARGE SCALE GENOMIC DNA]</scope>
    <source>
        <strain evidence="2 3">IMCC9719</strain>
    </source>
</reference>
<feature type="domain" description="ABC transporter" evidence="1">
    <location>
        <begin position="3"/>
        <end position="216"/>
    </location>
</feature>
<accession>A0A317CK44</accession>
<dbReference type="PANTHER" id="PTHR46743:SF2">
    <property type="entry name" value="TEICHOIC ACIDS EXPORT ATP-BINDING PROTEIN TAGH"/>
    <property type="match status" value="1"/>
</dbReference>
<proteinExistence type="predicted"/>
<dbReference type="RefSeq" id="WP_109821855.1">
    <property type="nucleotide sequence ID" value="NZ_QGKL01000010.1"/>
</dbReference>
<dbReference type="InterPro" id="IPR003439">
    <property type="entry name" value="ABC_transporter-like_ATP-bd"/>
</dbReference>
<dbReference type="GO" id="GO:0016887">
    <property type="term" value="F:ATP hydrolysis activity"/>
    <property type="evidence" value="ECO:0007669"/>
    <property type="project" value="InterPro"/>
</dbReference>